<keyword evidence="1" id="KW-0472">Membrane</keyword>
<evidence type="ECO:0000313" key="2">
    <source>
        <dbReference type="EMBL" id="RKT01111.1"/>
    </source>
</evidence>
<feature type="transmembrane region" description="Helical" evidence="1">
    <location>
        <begin position="56"/>
        <end position="79"/>
    </location>
</feature>
<dbReference type="AlphaFoldDB" id="A0A495SLF3"/>
<proteinExistence type="predicted"/>
<accession>A0A495SLF3</accession>
<evidence type="ECO:0000256" key="1">
    <source>
        <dbReference type="SAM" id="Phobius"/>
    </source>
</evidence>
<feature type="transmembrane region" description="Helical" evidence="1">
    <location>
        <begin position="27"/>
        <end position="44"/>
    </location>
</feature>
<protein>
    <recommendedName>
        <fullName evidence="4">Holin family protein</fullName>
    </recommendedName>
</protein>
<dbReference type="Proteomes" id="UP000272428">
    <property type="component" value="Unassembled WGS sequence"/>
</dbReference>
<name>A0A495SLF3_9FLAO</name>
<reference evidence="2 3" key="1">
    <citation type="submission" date="2018-10" db="EMBL/GenBank/DDBJ databases">
        <title>Genomic Encyclopedia of Archaeal and Bacterial Type Strains, Phase II (KMG-II): from individual species to whole genera.</title>
        <authorList>
            <person name="Goeker M."/>
        </authorList>
    </citation>
    <scope>NUCLEOTIDE SEQUENCE [LARGE SCALE GENOMIC DNA]</scope>
    <source>
        <strain evidence="2 3">DSM 14219</strain>
    </source>
</reference>
<keyword evidence="3" id="KW-1185">Reference proteome</keyword>
<feature type="transmembrane region" description="Helical" evidence="1">
    <location>
        <begin position="125"/>
        <end position="149"/>
    </location>
</feature>
<feature type="transmembrane region" description="Helical" evidence="1">
    <location>
        <begin position="91"/>
        <end position="113"/>
    </location>
</feature>
<dbReference type="EMBL" id="RBXB01000001">
    <property type="protein sequence ID" value="RKT01111.1"/>
    <property type="molecule type" value="Genomic_DNA"/>
</dbReference>
<keyword evidence="1" id="KW-0812">Transmembrane</keyword>
<dbReference type="OrthoDB" id="1251922at2"/>
<organism evidence="2 3">
    <name type="scientific">Chryseobacterium defluvii</name>
    <dbReference type="NCBI Taxonomy" id="160396"/>
    <lineage>
        <taxon>Bacteria</taxon>
        <taxon>Pseudomonadati</taxon>
        <taxon>Bacteroidota</taxon>
        <taxon>Flavobacteriia</taxon>
        <taxon>Flavobacteriales</taxon>
        <taxon>Weeksellaceae</taxon>
        <taxon>Chryseobacterium group</taxon>
        <taxon>Chryseobacterium</taxon>
    </lineage>
</organism>
<gene>
    <name evidence="2" type="ORF">BCF58_0325</name>
</gene>
<comment type="caution">
    <text evidence="2">The sequence shown here is derived from an EMBL/GenBank/DDBJ whole genome shotgun (WGS) entry which is preliminary data.</text>
</comment>
<dbReference type="RefSeq" id="WP_121460053.1">
    <property type="nucleotide sequence ID" value="NZ_RBXB01000001.1"/>
</dbReference>
<keyword evidence="1" id="KW-1133">Transmembrane helix</keyword>
<sequence length="184" mass="21041">MKILIKILRFFVNNLNCIHSGVGFDKVIAAFKIAAVPAIFVSIFEGLSEWYIVNQWFMIFVFYAIAIDHILGTIVHAFVKKDFTFKKNAMGFVMKISICIAGYSLFVMIHEIFKGIPFIADYFKILIQFIVFIWPAGSAMGNMSILTGGKFPPIGWMKKLERFQENADINEFKITKDENNTDNT</sequence>
<evidence type="ECO:0008006" key="4">
    <source>
        <dbReference type="Google" id="ProtNLM"/>
    </source>
</evidence>
<evidence type="ECO:0000313" key="3">
    <source>
        <dbReference type="Proteomes" id="UP000272428"/>
    </source>
</evidence>